<gene>
    <name evidence="2" type="ORF">LV83_02577</name>
</gene>
<name>A0A327PA35_9BACT</name>
<feature type="chain" id="PRO_5016359850" description="Outer membrane protein with beta-barrel domain" evidence="1">
    <location>
        <begin position="31"/>
        <end position="293"/>
    </location>
</feature>
<feature type="signal peptide" evidence="1">
    <location>
        <begin position="1"/>
        <end position="30"/>
    </location>
</feature>
<proteinExistence type="predicted"/>
<keyword evidence="1" id="KW-0732">Signal</keyword>
<protein>
    <recommendedName>
        <fullName evidence="4">Outer membrane protein with beta-barrel domain</fullName>
    </recommendedName>
</protein>
<dbReference type="AlphaFoldDB" id="A0A327PA35"/>
<evidence type="ECO:0000256" key="1">
    <source>
        <dbReference type="SAM" id="SignalP"/>
    </source>
</evidence>
<dbReference type="EMBL" id="QLLK01000007">
    <property type="protein sequence ID" value="RAI88277.1"/>
    <property type="molecule type" value="Genomic_DNA"/>
</dbReference>
<evidence type="ECO:0008006" key="4">
    <source>
        <dbReference type="Google" id="ProtNLM"/>
    </source>
</evidence>
<accession>A0A327PA35</accession>
<comment type="caution">
    <text evidence="2">The sequence shown here is derived from an EMBL/GenBank/DDBJ whole genome shotgun (WGS) entry which is preliminary data.</text>
</comment>
<keyword evidence="3" id="KW-1185">Reference proteome</keyword>
<sequence>MIKPLTAINMKLLKIILTLFYLSISIPAFAQNSNSFGEKQEKDFEFRAVAELGFLSVLSHKVQFGENGTYFDYKKDGGQNVLFPVGRLSLELDIKERNTFILLYQPLAIRTQVLLTDEIIVDDLTFPANTAVDLLYNFPFYRISYLRELLPDKPRFALGVGGSVQLRNATITFESTDGERFRTNRDVGVVPALKVRSSYDLSELLYLELEADGIYAPISYLNGSDNEVKGAILDASIRSGLKVTNDVNAFLNLRYLGGGAVGTAEDEPGPGDGYVKNWLHFMTVTAGLSYRFN</sequence>
<organism evidence="2 3">
    <name type="scientific">Algoriphagus yeomjeoni</name>
    <dbReference type="NCBI Taxonomy" id="291403"/>
    <lineage>
        <taxon>Bacteria</taxon>
        <taxon>Pseudomonadati</taxon>
        <taxon>Bacteroidota</taxon>
        <taxon>Cytophagia</taxon>
        <taxon>Cytophagales</taxon>
        <taxon>Cyclobacteriaceae</taxon>
        <taxon>Algoriphagus</taxon>
    </lineage>
</organism>
<dbReference type="Proteomes" id="UP000249610">
    <property type="component" value="Unassembled WGS sequence"/>
</dbReference>
<reference evidence="2 3" key="1">
    <citation type="submission" date="2018-06" db="EMBL/GenBank/DDBJ databases">
        <title>Genomic Encyclopedia of Archaeal and Bacterial Type Strains, Phase II (KMG-II): from individual species to whole genera.</title>
        <authorList>
            <person name="Goeker M."/>
        </authorList>
    </citation>
    <scope>NUCLEOTIDE SEQUENCE [LARGE SCALE GENOMIC DNA]</scope>
    <source>
        <strain evidence="2 3">DSM 23446</strain>
    </source>
</reference>
<evidence type="ECO:0000313" key="2">
    <source>
        <dbReference type="EMBL" id="RAI88277.1"/>
    </source>
</evidence>
<evidence type="ECO:0000313" key="3">
    <source>
        <dbReference type="Proteomes" id="UP000249610"/>
    </source>
</evidence>